<feature type="compositionally biased region" description="Low complexity" evidence="1">
    <location>
        <begin position="846"/>
        <end position="864"/>
    </location>
</feature>
<feature type="region of interest" description="Disordered" evidence="1">
    <location>
        <begin position="778"/>
        <end position="823"/>
    </location>
</feature>
<feature type="region of interest" description="Disordered" evidence="1">
    <location>
        <begin position="1"/>
        <end position="28"/>
    </location>
</feature>
<proteinExistence type="predicted"/>
<keyword evidence="3" id="KW-1185">Reference proteome</keyword>
<feature type="compositionally biased region" description="Low complexity" evidence="1">
    <location>
        <begin position="933"/>
        <end position="954"/>
    </location>
</feature>
<dbReference type="AlphaFoldDB" id="A0ABD6EJZ8"/>
<dbReference type="EMBL" id="JBGFUD010003239">
    <property type="protein sequence ID" value="MFH4978474.1"/>
    <property type="molecule type" value="Genomic_DNA"/>
</dbReference>
<dbReference type="Proteomes" id="UP001608902">
    <property type="component" value="Unassembled WGS sequence"/>
</dbReference>
<feature type="region of interest" description="Disordered" evidence="1">
    <location>
        <begin position="835"/>
        <end position="864"/>
    </location>
</feature>
<feature type="compositionally biased region" description="Polar residues" evidence="1">
    <location>
        <begin position="835"/>
        <end position="845"/>
    </location>
</feature>
<protein>
    <recommendedName>
        <fullName evidence="4">Myb-like domain-containing protein</fullName>
    </recommendedName>
</protein>
<feature type="compositionally biased region" description="Polar residues" evidence="1">
    <location>
        <begin position="204"/>
        <end position="214"/>
    </location>
</feature>
<name>A0ABD6EJZ8_9BILA</name>
<feature type="compositionally biased region" description="Polar residues" evidence="1">
    <location>
        <begin position="910"/>
        <end position="932"/>
    </location>
</feature>
<sequence length="988" mass="107049">MCLEFPDGPCMPTWTPPSPPLSDSENDLYTDTSADFWYEIEPMSEARLPSVIHELRRPRPASPPKPVTTPPVAPLPSNSISLFENSSIQPSEVNALSNEMHPDLNIINHVLDSNSRSTYGSTNSIVVNPTISIMLPERERVNTTPLTGASTGAPYLDTSSLLRPLTPNRVSNSVDDAIDSVRKSTVLSNSVPINRFSTSARHCSARSIDSGNRTSKNDIRSFSPPPPENEALDYEGPEWSTIEDHALLMAIIFEQRMSNNLRSAKAGHVVSWDFVSRYLSRFSHIYRSPRQCSLHYQMIVRPREEGRLMALDPITKKLRKVPISNAELFHVKRGRTTTDQQYASEAKQLLTERVIQMKEAINNVKRKLSVSESRRLDAPQVTFANLSSAEVEKVAEYGSRFIVTVLPIELVGSRDERRSKVSEQDKEVRKMKDLSERHKVMANNESYAERDRLIQERESAIMSLPGVIHYERVTFFDSIEEARKMSDEMKGPPEVLPIAGVRPIGPIPASAVIAGHGAGAMAEATQTHTNQRTVPDHPSLTSVSTLSSALHTGSTRRVSISSNAQSQHPQHIVMTSGVQVNSPVGQQPYTVVVSSQESVASTGAQQLGGRIQYTSRQDGERQTVYRAIAPTGSKRPGTPVQRIGQTQIYATTSHVGRQLLVSQGGDPSSVGDQPQIQMMRPHPQQLGPTIRRQDMQQKVQQRAQGRVYVTTTPSGERTYLMPHSQVRMFSSGSRIAQKRSSGNLQGKTIAGQQQVTMMMPSRGGTIQQIRAVSRNLGSNYQSSRVPPLGLVMSGSSGARSNETMGGSGTTRQLPAPGGSLVSSGSLAHTRQVLTSASPSALTRQLTTSNSQSSSSGGSGNSQSQTVMRNIAANAVSLPSQGQTCLSHRAKHYGSVSSQSQSLPSITLSQHSQQAARSSLSNSRPSAVNTTPNTSPTSHQTSSISSTISNISNRSHAATSPIPGGEGALTPSSEATFGSSPAQPPSSSS</sequence>
<accession>A0ABD6EJZ8</accession>
<evidence type="ECO:0008006" key="4">
    <source>
        <dbReference type="Google" id="ProtNLM"/>
    </source>
</evidence>
<evidence type="ECO:0000313" key="3">
    <source>
        <dbReference type="Proteomes" id="UP001608902"/>
    </source>
</evidence>
<evidence type="ECO:0000256" key="1">
    <source>
        <dbReference type="SAM" id="MobiDB-lite"/>
    </source>
</evidence>
<feature type="compositionally biased region" description="Polar residues" evidence="1">
    <location>
        <begin position="793"/>
        <end position="812"/>
    </location>
</feature>
<evidence type="ECO:0000313" key="2">
    <source>
        <dbReference type="EMBL" id="MFH4978474.1"/>
    </source>
</evidence>
<comment type="caution">
    <text evidence="2">The sequence shown here is derived from an EMBL/GenBank/DDBJ whole genome shotgun (WGS) entry which is preliminary data.</text>
</comment>
<feature type="compositionally biased region" description="Low complexity" evidence="1">
    <location>
        <begin position="978"/>
        <end position="988"/>
    </location>
</feature>
<organism evidence="2 3">
    <name type="scientific">Gnathostoma spinigerum</name>
    <dbReference type="NCBI Taxonomy" id="75299"/>
    <lineage>
        <taxon>Eukaryota</taxon>
        <taxon>Metazoa</taxon>
        <taxon>Ecdysozoa</taxon>
        <taxon>Nematoda</taxon>
        <taxon>Chromadorea</taxon>
        <taxon>Rhabditida</taxon>
        <taxon>Spirurina</taxon>
        <taxon>Gnathostomatomorpha</taxon>
        <taxon>Gnathostomatoidea</taxon>
        <taxon>Gnathostomatidae</taxon>
        <taxon>Gnathostoma</taxon>
    </lineage>
</organism>
<feature type="compositionally biased region" description="Low complexity" evidence="1">
    <location>
        <begin position="894"/>
        <end position="909"/>
    </location>
</feature>
<reference evidence="2 3" key="1">
    <citation type="submission" date="2024-08" db="EMBL/GenBank/DDBJ databases">
        <title>Gnathostoma spinigerum genome.</title>
        <authorList>
            <person name="Gonzalez-Bertolin B."/>
            <person name="Monzon S."/>
            <person name="Zaballos A."/>
            <person name="Jimenez P."/>
            <person name="Dekumyoy P."/>
            <person name="Varona S."/>
            <person name="Cuesta I."/>
            <person name="Sumanam S."/>
            <person name="Adisakwattana P."/>
            <person name="Gasser R.B."/>
            <person name="Hernandez-Gonzalez A."/>
            <person name="Young N.D."/>
            <person name="Perteguer M.J."/>
        </authorList>
    </citation>
    <scope>NUCLEOTIDE SEQUENCE [LARGE SCALE GENOMIC DNA]</scope>
    <source>
        <strain evidence="2">AL3</strain>
        <tissue evidence="2">Liver</tissue>
    </source>
</reference>
<gene>
    <name evidence="2" type="ORF">AB6A40_005183</name>
</gene>
<feature type="region of interest" description="Disordered" evidence="1">
    <location>
        <begin position="889"/>
        <end position="988"/>
    </location>
</feature>
<feature type="region of interest" description="Disordered" evidence="1">
    <location>
        <begin position="204"/>
        <end position="231"/>
    </location>
</feature>